<organism evidence="1 2">
    <name type="scientific">Vibrio owensii</name>
    <dbReference type="NCBI Taxonomy" id="696485"/>
    <lineage>
        <taxon>Bacteria</taxon>
        <taxon>Pseudomonadati</taxon>
        <taxon>Pseudomonadota</taxon>
        <taxon>Gammaproteobacteria</taxon>
        <taxon>Vibrionales</taxon>
        <taxon>Vibrionaceae</taxon>
        <taxon>Vibrio</taxon>
    </lineage>
</organism>
<name>A0AAU9QAD6_9VIBR</name>
<evidence type="ECO:0000313" key="1">
    <source>
        <dbReference type="EMBL" id="CAH1537101.1"/>
    </source>
</evidence>
<dbReference type="EMBL" id="CAKMTQ010000040">
    <property type="protein sequence ID" value="CAH1537101.1"/>
    <property type="molecule type" value="Genomic_DNA"/>
</dbReference>
<dbReference type="InterPro" id="IPR010921">
    <property type="entry name" value="Trp_repressor/repl_initiator"/>
</dbReference>
<evidence type="ECO:0008006" key="3">
    <source>
        <dbReference type="Google" id="ProtNLM"/>
    </source>
</evidence>
<gene>
    <name evidence="1" type="ORF">THF1D04_450006</name>
</gene>
<sequence>MTRKRRNHSPEFKAAKGDKTVAELTQKYNLHESQISTMEKGAARKCSYDFCF</sequence>
<proteinExistence type="predicted"/>
<reference evidence="1" key="1">
    <citation type="submission" date="2022-01" db="EMBL/GenBank/DDBJ databases">
        <authorList>
            <person name="Lagorce A."/>
        </authorList>
    </citation>
    <scope>NUCLEOTIDE SEQUENCE</scope>
    <source>
        <strain evidence="1">Th15_F1_D04</strain>
    </source>
</reference>
<dbReference type="AlphaFoldDB" id="A0AAU9QAD6"/>
<comment type="caution">
    <text evidence="1">The sequence shown here is derived from an EMBL/GenBank/DDBJ whole genome shotgun (WGS) entry which is preliminary data.</text>
</comment>
<dbReference type="Proteomes" id="UP001295420">
    <property type="component" value="Unassembled WGS sequence"/>
</dbReference>
<accession>A0AAU9QAD6</accession>
<evidence type="ECO:0000313" key="2">
    <source>
        <dbReference type="Proteomes" id="UP001295420"/>
    </source>
</evidence>
<protein>
    <recommendedName>
        <fullName evidence="3">Transposase</fullName>
    </recommendedName>
</protein>
<dbReference type="GO" id="GO:0043565">
    <property type="term" value="F:sequence-specific DNA binding"/>
    <property type="evidence" value="ECO:0007669"/>
    <property type="project" value="InterPro"/>
</dbReference>
<dbReference type="SUPFAM" id="SSF48295">
    <property type="entry name" value="TrpR-like"/>
    <property type="match status" value="1"/>
</dbReference>